<dbReference type="EMBL" id="AJLS01000009">
    <property type="protein sequence ID" value="EKN71336.1"/>
    <property type="molecule type" value="Genomic_DNA"/>
</dbReference>
<evidence type="ECO:0000256" key="1">
    <source>
        <dbReference type="ARBA" id="ARBA00006739"/>
    </source>
</evidence>
<proteinExistence type="inferred from homology"/>
<gene>
    <name evidence="3" type="ORF">BABA_01600</name>
</gene>
<name>K6ED11_9BACI</name>
<evidence type="ECO:0000313" key="3">
    <source>
        <dbReference type="EMBL" id="EKN71336.1"/>
    </source>
</evidence>
<dbReference type="RefSeq" id="WP_007083363.1">
    <property type="nucleotide sequence ID" value="NZ_AJLS01000009.1"/>
</dbReference>
<dbReference type="Pfam" id="PF00535">
    <property type="entry name" value="Glycos_transf_2"/>
    <property type="match status" value="1"/>
</dbReference>
<sequence>MEVKISIILPVYNGEKFLPDCINSVLNQTYNDFELIIVNDGSKDKSEFVIEQIKSSKIKYYYKENGGVASARSYGINKSNGEFICFIDQDDMWENNYLKNVVQGLETSDFVYTNGHIILNKIVNGKIYDNKQTEINNENNGLKRLLEQNFIISPSQIGIRKSIVDKIGLFHESLSGSGADDWDYWIRVFTIENIRIKYIEDPLIRYRLHDSNNSYNYDKMYQCKIEIIEKHKEIIIKKYSIYFYRRIKAYNTFLYSYYNLKDRKFKRSFELLKGSIAVNPLILVDYWVLRLFVKKIIG</sequence>
<dbReference type="InterPro" id="IPR029044">
    <property type="entry name" value="Nucleotide-diphossugar_trans"/>
</dbReference>
<dbReference type="GO" id="GO:0016758">
    <property type="term" value="F:hexosyltransferase activity"/>
    <property type="evidence" value="ECO:0007669"/>
    <property type="project" value="UniProtKB-ARBA"/>
</dbReference>
<dbReference type="InterPro" id="IPR001173">
    <property type="entry name" value="Glyco_trans_2-like"/>
</dbReference>
<protein>
    <submittedName>
        <fullName evidence="3">Glycosyl transferase family protein</fullName>
    </submittedName>
</protein>
<dbReference type="Gene3D" id="3.90.550.10">
    <property type="entry name" value="Spore Coat Polysaccharide Biosynthesis Protein SpsA, Chain A"/>
    <property type="match status" value="1"/>
</dbReference>
<dbReference type="OrthoDB" id="9785185at2"/>
<organism evidence="3 4">
    <name type="scientific">Neobacillus bataviensis LMG 21833</name>
    <dbReference type="NCBI Taxonomy" id="1117379"/>
    <lineage>
        <taxon>Bacteria</taxon>
        <taxon>Bacillati</taxon>
        <taxon>Bacillota</taxon>
        <taxon>Bacilli</taxon>
        <taxon>Bacillales</taxon>
        <taxon>Bacillaceae</taxon>
        <taxon>Neobacillus</taxon>
    </lineage>
</organism>
<dbReference type="STRING" id="1117379.BABA_01600"/>
<feature type="domain" description="Glycosyltransferase 2-like" evidence="2">
    <location>
        <begin position="6"/>
        <end position="167"/>
    </location>
</feature>
<dbReference type="AlphaFoldDB" id="K6ED11"/>
<dbReference type="PANTHER" id="PTHR22916">
    <property type="entry name" value="GLYCOSYLTRANSFERASE"/>
    <property type="match status" value="1"/>
</dbReference>
<dbReference type="PANTHER" id="PTHR22916:SF3">
    <property type="entry name" value="UDP-GLCNAC:BETAGAL BETA-1,3-N-ACETYLGLUCOSAMINYLTRANSFERASE-LIKE PROTEIN 1"/>
    <property type="match status" value="1"/>
</dbReference>
<dbReference type="SUPFAM" id="SSF53448">
    <property type="entry name" value="Nucleotide-diphospho-sugar transferases"/>
    <property type="match status" value="1"/>
</dbReference>
<dbReference type="eggNOG" id="COG1216">
    <property type="taxonomic scope" value="Bacteria"/>
</dbReference>
<dbReference type="CDD" id="cd00761">
    <property type="entry name" value="Glyco_tranf_GTA_type"/>
    <property type="match status" value="1"/>
</dbReference>
<dbReference type="Proteomes" id="UP000006316">
    <property type="component" value="Unassembled WGS sequence"/>
</dbReference>
<comment type="similarity">
    <text evidence="1">Belongs to the glycosyltransferase 2 family.</text>
</comment>
<keyword evidence="3" id="KW-0808">Transferase</keyword>
<keyword evidence="4" id="KW-1185">Reference proteome</keyword>
<evidence type="ECO:0000313" key="4">
    <source>
        <dbReference type="Proteomes" id="UP000006316"/>
    </source>
</evidence>
<evidence type="ECO:0000259" key="2">
    <source>
        <dbReference type="Pfam" id="PF00535"/>
    </source>
</evidence>
<comment type="caution">
    <text evidence="3">The sequence shown here is derived from an EMBL/GenBank/DDBJ whole genome shotgun (WGS) entry which is preliminary data.</text>
</comment>
<dbReference type="PATRIC" id="fig|1117379.3.peg.335"/>
<accession>K6ED11</accession>
<reference evidence="3 4" key="1">
    <citation type="journal article" date="2012" name="Front. Microbiol.">
        <title>Redundancy and modularity in membrane-associated dissimilatory nitrate reduction in Bacillus.</title>
        <authorList>
            <person name="Heylen K."/>
            <person name="Keltjens J."/>
        </authorList>
    </citation>
    <scope>NUCLEOTIDE SEQUENCE [LARGE SCALE GENOMIC DNA]</scope>
    <source>
        <strain evidence="4">LMG 21833T</strain>
    </source>
</reference>